<dbReference type="Proteomes" id="UP000743370">
    <property type="component" value="Unassembled WGS sequence"/>
</dbReference>
<feature type="transmembrane region" description="Helical" evidence="7">
    <location>
        <begin position="466"/>
        <end position="492"/>
    </location>
</feature>
<dbReference type="EMBL" id="JABFOF010000001">
    <property type="protein sequence ID" value="KAG2407697.1"/>
    <property type="molecule type" value="Genomic_DNA"/>
</dbReference>
<dbReference type="SUPFAM" id="SSF103473">
    <property type="entry name" value="MFS general substrate transporter"/>
    <property type="match status" value="2"/>
</dbReference>
<protein>
    <submittedName>
        <fullName evidence="8">Protein NRT1/ PTR FAMILY 2.11</fullName>
    </submittedName>
</protein>
<feature type="transmembrane region" description="Helical" evidence="7">
    <location>
        <begin position="1058"/>
        <end position="1075"/>
    </location>
</feature>
<keyword evidence="3 7" id="KW-0812">Transmembrane</keyword>
<name>A0A8T0L6A9_PHAAN</name>
<dbReference type="PANTHER" id="PTHR11654">
    <property type="entry name" value="OLIGOPEPTIDE TRANSPORTER-RELATED"/>
    <property type="match status" value="1"/>
</dbReference>
<dbReference type="Pfam" id="PF00854">
    <property type="entry name" value="PTR2"/>
    <property type="match status" value="2"/>
</dbReference>
<feature type="transmembrane region" description="Helical" evidence="7">
    <location>
        <begin position="343"/>
        <end position="363"/>
    </location>
</feature>
<feature type="transmembrane region" description="Helical" evidence="7">
    <location>
        <begin position="425"/>
        <end position="446"/>
    </location>
</feature>
<feature type="transmembrane region" description="Helical" evidence="7">
    <location>
        <begin position="780"/>
        <end position="799"/>
    </location>
</feature>
<comment type="similarity">
    <text evidence="2">Belongs to the major facilitator superfamily. Proton-dependent oligopeptide transporter (POT/PTR) (TC 2.A.17) family.</text>
</comment>
<feature type="transmembrane region" description="Helical" evidence="7">
    <location>
        <begin position="224"/>
        <end position="245"/>
    </location>
</feature>
<keyword evidence="4 7" id="KW-1133">Transmembrane helix</keyword>
<evidence type="ECO:0000256" key="2">
    <source>
        <dbReference type="ARBA" id="ARBA00005982"/>
    </source>
</evidence>
<feature type="transmembrane region" description="Helical" evidence="7">
    <location>
        <begin position="1226"/>
        <end position="1244"/>
    </location>
</feature>
<dbReference type="InterPro" id="IPR000109">
    <property type="entry name" value="POT_fam"/>
</dbReference>
<feature type="transmembrane region" description="Helical" evidence="7">
    <location>
        <begin position="513"/>
        <end position="537"/>
    </location>
</feature>
<dbReference type="GO" id="GO:0016020">
    <property type="term" value="C:membrane"/>
    <property type="evidence" value="ECO:0007669"/>
    <property type="project" value="UniProtKB-SubCell"/>
</dbReference>
<keyword evidence="5 7" id="KW-0472">Membrane</keyword>
<feature type="transmembrane region" description="Helical" evidence="7">
    <location>
        <begin position="1095"/>
        <end position="1116"/>
    </location>
</feature>
<evidence type="ECO:0000256" key="5">
    <source>
        <dbReference type="ARBA" id="ARBA00023136"/>
    </source>
</evidence>
<sequence length="1275" mass="141976">MNTIGERMTKRESFDDDQESLLKSDNSGTDDDPKINYRGWKVMPFIIGNEIFEKLGAIGTLSNLLVYLTTVFNLENITATNIINIFNGSTNFATLVGAFLSDAFFGRYKILAFCTMASFVGLFAIQLTAAVEKLHPPQCEESPTCQGPTEGQMTFLKSGLGLLMIGAAGIRPCNLAFGADQFNPNTDSGKKGITSFFNWYFFTFTVAQMISLTIIVYIQSNVSWAVGLGIPAALMFVSSIIFFMGSKMYVKVKLSGSPITSIVQVIVVAAKKRRLKLPEYLYPSLFNYVAPKSMNSKLPYTYQFRFLDKAAIVTPQDQINPNGSATDPWNLCSMQQVEEVKCLLRVLPIWVSGIIYFVVIVQQHTILVFQALLSDRRIGQSEFLIPGASYYVFLMITVAIWLPIYDRKVVPLLQRLTGKEGGITLLQRMGFGIFFAILSMVVSARVEQHRRTLALINPLGVTIRKGAISSMSGLWLIPQLILAGLAESFMTVAQVEFYYKQFPENMRSIAGSLYYCGHAGSSYLSSVLISIIHQVTAKSETGNWLPEDLNKGRLDKFYFLIAAFEILNLGYFVLCARWFRKKKGYAGSGSLFSGKRRRSCTCSPIAKESDPEEKYRLPWFDPLMVLPTCEKAFVAYLTFCAFETVYSTRCHAVHVSLNESNRVHIQNPEQMGAEEAGRTTIETMEKESTENNEKHVTDSDPKINYRGWKAMPFIIGNETFEKLGAIGTLANLLVYLTTVFNLKNITATNIINIFSGSTNFATLIGAFLSDTYFGRYKTIGFCTFTSFLGLLVIQLTAVFKNLHPPHCAKESKTCRGPTAGQMTFLLAGFGLLLVGAAGVRPCNLAFGADQFNPKTDSGKKGINSFFNWYFFTFTFAQMVSLTLIVYVQSNVSWAIGLGIPAALMFISCIVYFMGAKIYVKVKPSGSPITSIVQVLVVATKKRSLKLPAEHQTISLFNYVPPKSINSRLPYTFQFRLLDKAAIVTPQDKINPDGSAGNPWNLCSIQQVEEAKCVVRVLPIWLSAILYHLVIVQNHTLLVFQALQSDRRVGHSNFKIPGASYYVFLMLSMTLWLPIYDRILVPFLRRLTGKEGGITLLQRMGTGIFLSALCMLVAAVVEEHRRNLALTNPIGVQPRKGDISSMSGLWLIPQLALAGLAESFTAVGQVELYYKQFPENMRSIGGSLFYCGMAGSSYLSTLLITIVHNSSSKSASGNWLPEDLNKGRLDLFYYMIAALEIMNLGYFILCSQWFKYKENYTSSLELKQVPKQSETSTVAV</sequence>
<evidence type="ECO:0000256" key="7">
    <source>
        <dbReference type="SAM" id="Phobius"/>
    </source>
</evidence>
<organism evidence="8 9">
    <name type="scientific">Phaseolus angularis</name>
    <name type="common">Azuki bean</name>
    <name type="synonym">Vigna angularis</name>
    <dbReference type="NCBI Taxonomy" id="3914"/>
    <lineage>
        <taxon>Eukaryota</taxon>
        <taxon>Viridiplantae</taxon>
        <taxon>Streptophyta</taxon>
        <taxon>Embryophyta</taxon>
        <taxon>Tracheophyta</taxon>
        <taxon>Spermatophyta</taxon>
        <taxon>Magnoliopsida</taxon>
        <taxon>eudicotyledons</taxon>
        <taxon>Gunneridae</taxon>
        <taxon>Pentapetalae</taxon>
        <taxon>rosids</taxon>
        <taxon>fabids</taxon>
        <taxon>Fabales</taxon>
        <taxon>Fabaceae</taxon>
        <taxon>Papilionoideae</taxon>
        <taxon>50 kb inversion clade</taxon>
        <taxon>NPAAA clade</taxon>
        <taxon>indigoferoid/millettioid clade</taxon>
        <taxon>Phaseoleae</taxon>
        <taxon>Vigna</taxon>
    </lineage>
</organism>
<accession>A0A8T0L6A9</accession>
<dbReference type="Gene3D" id="1.20.1250.20">
    <property type="entry name" value="MFS general substrate transporter like domains"/>
    <property type="match status" value="2"/>
</dbReference>
<feature type="transmembrane region" description="Helical" evidence="7">
    <location>
        <begin position="110"/>
        <end position="131"/>
    </location>
</feature>
<dbReference type="GO" id="GO:0022857">
    <property type="term" value="F:transmembrane transporter activity"/>
    <property type="evidence" value="ECO:0007669"/>
    <property type="project" value="InterPro"/>
</dbReference>
<feature type="transmembrane region" description="Helical" evidence="7">
    <location>
        <begin position="819"/>
        <end position="839"/>
    </location>
</feature>
<evidence type="ECO:0000256" key="1">
    <source>
        <dbReference type="ARBA" id="ARBA00004141"/>
    </source>
</evidence>
<feature type="transmembrane region" description="Helical" evidence="7">
    <location>
        <begin position="557"/>
        <end position="579"/>
    </location>
</feature>
<comment type="subcellular location">
    <subcellularLocation>
        <location evidence="1">Membrane</location>
        <topology evidence="1">Multi-pass membrane protein</topology>
    </subcellularLocation>
</comment>
<feature type="transmembrane region" description="Helical" evidence="7">
    <location>
        <begin position="893"/>
        <end position="914"/>
    </location>
</feature>
<evidence type="ECO:0000256" key="6">
    <source>
        <dbReference type="SAM" id="MobiDB-lite"/>
    </source>
</evidence>
<proteinExistence type="inferred from homology"/>
<evidence type="ECO:0000313" key="8">
    <source>
        <dbReference type="EMBL" id="KAG2407697.1"/>
    </source>
</evidence>
<evidence type="ECO:0000256" key="3">
    <source>
        <dbReference type="ARBA" id="ARBA00022692"/>
    </source>
</evidence>
<dbReference type="AlphaFoldDB" id="A0A8T0L6A9"/>
<evidence type="ECO:0000256" key="4">
    <source>
        <dbReference type="ARBA" id="ARBA00022989"/>
    </source>
</evidence>
<feature type="transmembrane region" description="Helical" evidence="7">
    <location>
        <begin position="197"/>
        <end position="218"/>
    </location>
</feature>
<gene>
    <name evidence="8" type="ORF">HKW66_Vig0025190</name>
</gene>
<dbReference type="CDD" id="cd17416">
    <property type="entry name" value="MFS_NPF1_2"/>
    <property type="match status" value="2"/>
</dbReference>
<feature type="transmembrane region" description="Helical" evidence="7">
    <location>
        <begin position="383"/>
        <end position="404"/>
    </location>
</feature>
<feature type="transmembrane region" description="Helical" evidence="7">
    <location>
        <begin position="868"/>
        <end position="887"/>
    </location>
</feature>
<feature type="transmembrane region" description="Helical" evidence="7">
    <location>
        <begin position="748"/>
        <end position="768"/>
    </location>
</feature>
<comment type="caution">
    <text evidence="8">The sequence shown here is derived from an EMBL/GenBank/DDBJ whole genome shotgun (WGS) entry which is preliminary data.</text>
</comment>
<dbReference type="InterPro" id="IPR036259">
    <property type="entry name" value="MFS_trans_sf"/>
</dbReference>
<evidence type="ECO:0000313" key="9">
    <source>
        <dbReference type="Proteomes" id="UP000743370"/>
    </source>
</evidence>
<feature type="transmembrane region" description="Helical" evidence="7">
    <location>
        <begin position="1183"/>
        <end position="1206"/>
    </location>
</feature>
<reference evidence="8 9" key="1">
    <citation type="submission" date="2020-05" db="EMBL/GenBank/DDBJ databases">
        <title>Vigna angularis (adzuki bean) Var. LongXiaoDou No. 4 denovo assembly.</title>
        <authorList>
            <person name="Xiang H."/>
        </authorList>
    </citation>
    <scope>NUCLEOTIDE SEQUENCE [LARGE SCALE GENOMIC DNA]</scope>
    <source>
        <tissue evidence="8">Leaf</tissue>
    </source>
</reference>
<feature type="region of interest" description="Disordered" evidence="6">
    <location>
        <begin position="1"/>
        <end position="28"/>
    </location>
</feature>
<feature type="transmembrane region" description="Helical" evidence="7">
    <location>
        <begin position="723"/>
        <end position="742"/>
    </location>
</feature>